<proteinExistence type="predicted"/>
<reference evidence="3" key="2">
    <citation type="submission" date="2013-12" db="EMBL/GenBank/DDBJ databases">
        <authorList>
            <person name="Yu Y."/>
            <person name="Lee S."/>
            <person name="de Baynast K."/>
            <person name="Wissotski M."/>
            <person name="Liu L."/>
            <person name="Talag J."/>
            <person name="Goicoechea J."/>
            <person name="Angelova A."/>
            <person name="Jetty R."/>
            <person name="Kudrna D."/>
            <person name="Golser W."/>
            <person name="Rivera L."/>
            <person name="Zhang J."/>
            <person name="Wing R."/>
        </authorList>
    </citation>
    <scope>NUCLEOTIDE SEQUENCE</scope>
</reference>
<organism evidence="2 3">
    <name type="scientific">Leersia perrieri</name>
    <dbReference type="NCBI Taxonomy" id="77586"/>
    <lineage>
        <taxon>Eukaryota</taxon>
        <taxon>Viridiplantae</taxon>
        <taxon>Streptophyta</taxon>
        <taxon>Embryophyta</taxon>
        <taxon>Tracheophyta</taxon>
        <taxon>Spermatophyta</taxon>
        <taxon>Magnoliopsida</taxon>
        <taxon>Liliopsida</taxon>
        <taxon>Poales</taxon>
        <taxon>Poaceae</taxon>
        <taxon>BOP clade</taxon>
        <taxon>Oryzoideae</taxon>
        <taxon>Oryzeae</taxon>
        <taxon>Oryzinae</taxon>
        <taxon>Leersia</taxon>
    </lineage>
</organism>
<evidence type="ECO:0000313" key="2">
    <source>
        <dbReference type="EnsemblPlants" id="LPERR03G15800.1"/>
    </source>
</evidence>
<evidence type="ECO:0000256" key="1">
    <source>
        <dbReference type="SAM" id="MobiDB-lite"/>
    </source>
</evidence>
<accession>A0A0D9VU92</accession>
<keyword evidence="3" id="KW-1185">Reference proteome</keyword>
<dbReference type="AlphaFoldDB" id="A0A0D9VU92"/>
<reference evidence="2" key="3">
    <citation type="submission" date="2015-04" db="UniProtKB">
        <authorList>
            <consortium name="EnsemblPlants"/>
        </authorList>
    </citation>
    <scope>IDENTIFICATION</scope>
</reference>
<reference evidence="2 3" key="1">
    <citation type="submission" date="2012-08" db="EMBL/GenBank/DDBJ databases">
        <title>Oryza genome evolution.</title>
        <authorList>
            <person name="Wing R.A."/>
        </authorList>
    </citation>
    <scope>NUCLEOTIDE SEQUENCE</scope>
</reference>
<sequence length="91" mass="9687">MSTPNGLSFCQKFPSLPCQSTQTLQAVTIVKAPLACSHHIDAPPQAVKTSPPSYRARVAEEEKENSSNPPSTLWQQQASVGVVPAMPATVN</sequence>
<feature type="region of interest" description="Disordered" evidence="1">
    <location>
        <begin position="40"/>
        <end position="91"/>
    </location>
</feature>
<dbReference type="EnsemblPlants" id="LPERR03G15800.1">
    <property type="protein sequence ID" value="LPERR03G15800.1"/>
    <property type="gene ID" value="LPERR03G15800"/>
</dbReference>
<dbReference type="Gramene" id="LPERR03G15800.1">
    <property type="protein sequence ID" value="LPERR03G15800.1"/>
    <property type="gene ID" value="LPERR03G15800"/>
</dbReference>
<dbReference type="Proteomes" id="UP000032180">
    <property type="component" value="Chromosome 3"/>
</dbReference>
<evidence type="ECO:0000313" key="3">
    <source>
        <dbReference type="Proteomes" id="UP000032180"/>
    </source>
</evidence>
<dbReference type="HOGENOM" id="CLU_2430261_0_0_1"/>
<protein>
    <submittedName>
        <fullName evidence="2">Uncharacterized protein</fullName>
    </submittedName>
</protein>
<name>A0A0D9VU92_9ORYZ</name>